<feature type="domain" description="UPF0033" evidence="1">
    <location>
        <begin position="1"/>
        <end position="59"/>
    </location>
</feature>
<sequence>MLCPWPVMRLARAVREMGGAGTIRILADDPIAPREIAALCAERGWTCSTEEEGAFRVEILSV</sequence>
<dbReference type="InterPro" id="IPR001455">
    <property type="entry name" value="TusA-like"/>
</dbReference>
<dbReference type="Gene3D" id="3.30.110.40">
    <property type="entry name" value="TusA-like domain"/>
    <property type="match status" value="1"/>
</dbReference>
<protein>
    <submittedName>
        <fullName evidence="2">Sulfurtransferase TusA family protein</fullName>
    </submittedName>
</protein>
<dbReference type="GO" id="GO:0016740">
    <property type="term" value="F:transferase activity"/>
    <property type="evidence" value="ECO:0007669"/>
    <property type="project" value="UniProtKB-KW"/>
</dbReference>
<dbReference type="KEGG" id="sflv:IC614_06785"/>
<dbReference type="EMBL" id="CP065592">
    <property type="protein sequence ID" value="QPQ56281.1"/>
    <property type="molecule type" value="Genomic_DNA"/>
</dbReference>
<dbReference type="Proteomes" id="UP000594873">
    <property type="component" value="Chromosome"/>
</dbReference>
<reference evidence="2 3" key="1">
    <citation type="submission" date="2020-11" db="EMBL/GenBank/DDBJ databases">
        <title>Genome seq and assembly of Sphingosinicella sp.</title>
        <authorList>
            <person name="Chhetri G."/>
        </authorList>
    </citation>
    <scope>NUCLEOTIDE SEQUENCE [LARGE SCALE GENOMIC DNA]</scope>
    <source>
        <strain evidence="2 3">UDD2</strain>
    </source>
</reference>
<dbReference type="Pfam" id="PF01206">
    <property type="entry name" value="TusA"/>
    <property type="match status" value="1"/>
</dbReference>
<dbReference type="InterPro" id="IPR036868">
    <property type="entry name" value="TusA-like_sf"/>
</dbReference>
<evidence type="ECO:0000313" key="3">
    <source>
        <dbReference type="Proteomes" id="UP000594873"/>
    </source>
</evidence>
<dbReference type="SUPFAM" id="SSF64307">
    <property type="entry name" value="SirA-like"/>
    <property type="match status" value="1"/>
</dbReference>
<dbReference type="CDD" id="cd00291">
    <property type="entry name" value="SirA_YedF_YeeD"/>
    <property type="match status" value="1"/>
</dbReference>
<evidence type="ECO:0000259" key="1">
    <source>
        <dbReference type="Pfam" id="PF01206"/>
    </source>
</evidence>
<gene>
    <name evidence="2" type="ORF">IC614_06785</name>
</gene>
<keyword evidence="3" id="KW-1185">Reference proteome</keyword>
<dbReference type="AlphaFoldDB" id="A0A7T2GLX4"/>
<accession>A0A7T2GLX4</accession>
<keyword evidence="2" id="KW-0808">Transferase</keyword>
<proteinExistence type="predicted"/>
<name>A0A7T2GLX4_9SPHN</name>
<evidence type="ECO:0000313" key="2">
    <source>
        <dbReference type="EMBL" id="QPQ56281.1"/>
    </source>
</evidence>
<organism evidence="2 3">
    <name type="scientific">Allosphingosinicella flava</name>
    <dbReference type="NCBI Taxonomy" id="2771430"/>
    <lineage>
        <taxon>Bacteria</taxon>
        <taxon>Pseudomonadati</taxon>
        <taxon>Pseudomonadota</taxon>
        <taxon>Alphaproteobacteria</taxon>
        <taxon>Sphingomonadales</taxon>
        <taxon>Sphingomonadaceae</taxon>
        <taxon>Allosphingosinicella</taxon>
    </lineage>
</organism>